<comment type="caution">
    <text evidence="1">The sequence shown here is derived from an EMBL/GenBank/DDBJ whole genome shotgun (WGS) entry which is preliminary data.</text>
</comment>
<accession>A0ABQ9CJN6</accession>
<reference evidence="1" key="1">
    <citation type="submission" date="2019-10" db="EMBL/GenBank/DDBJ databases">
        <authorList>
            <person name="Soares A.E.R."/>
            <person name="Aleixo A."/>
            <person name="Schneider P."/>
            <person name="Miyaki C.Y."/>
            <person name="Schneider M.P."/>
            <person name="Mello C."/>
            <person name="Vasconcelos A.T.R."/>
        </authorList>
    </citation>
    <scope>NUCLEOTIDE SEQUENCE</scope>
    <source>
        <tissue evidence="1">Muscle</tissue>
    </source>
</reference>
<protein>
    <recommendedName>
        <fullName evidence="3">Reverse transcriptase domain-containing protein</fullName>
    </recommendedName>
</protein>
<evidence type="ECO:0000313" key="1">
    <source>
        <dbReference type="EMBL" id="KAJ7403507.1"/>
    </source>
</evidence>
<gene>
    <name evidence="1" type="ORF">WISP_150521</name>
</gene>
<evidence type="ECO:0000313" key="2">
    <source>
        <dbReference type="Proteomes" id="UP001145742"/>
    </source>
</evidence>
<organism evidence="1 2">
    <name type="scientific">Willisornis vidua</name>
    <name type="common">Xingu scale-backed antbird</name>
    <dbReference type="NCBI Taxonomy" id="1566151"/>
    <lineage>
        <taxon>Eukaryota</taxon>
        <taxon>Metazoa</taxon>
        <taxon>Chordata</taxon>
        <taxon>Craniata</taxon>
        <taxon>Vertebrata</taxon>
        <taxon>Euteleostomi</taxon>
        <taxon>Archelosauria</taxon>
        <taxon>Archosauria</taxon>
        <taxon>Dinosauria</taxon>
        <taxon>Saurischia</taxon>
        <taxon>Theropoda</taxon>
        <taxon>Coelurosauria</taxon>
        <taxon>Aves</taxon>
        <taxon>Neognathae</taxon>
        <taxon>Neoaves</taxon>
        <taxon>Telluraves</taxon>
        <taxon>Australaves</taxon>
        <taxon>Passeriformes</taxon>
        <taxon>Thamnophilidae</taxon>
        <taxon>Willisornis</taxon>
    </lineage>
</organism>
<dbReference type="Proteomes" id="UP001145742">
    <property type="component" value="Unassembled WGS sequence"/>
</dbReference>
<name>A0ABQ9CJN6_9PASS</name>
<evidence type="ECO:0008006" key="3">
    <source>
        <dbReference type="Google" id="ProtNLM"/>
    </source>
</evidence>
<dbReference type="PANTHER" id="PTHR33332">
    <property type="entry name" value="REVERSE TRANSCRIPTASE DOMAIN-CONTAINING PROTEIN"/>
    <property type="match status" value="1"/>
</dbReference>
<dbReference type="EMBL" id="WHWB01034833">
    <property type="protein sequence ID" value="KAJ7403507.1"/>
    <property type="molecule type" value="Genomic_DNA"/>
</dbReference>
<sequence length="133" mass="15691">MDNKKVIRSSQHGFTKDILCFTNMLVFHNETTTWTDEGRAVDIVYLDYSKAFNTVSHNILTGKLRKCGLDEWKVRLERWAERNHLRFKKDKCRVLHLSNNHLMYQYRLGDDMLEGRIAENGLGVLVDKKFTKN</sequence>
<keyword evidence="2" id="KW-1185">Reference proteome</keyword>
<proteinExistence type="predicted"/>